<dbReference type="EMBL" id="CP135443">
    <property type="protein sequence ID" value="WRY33729.1"/>
    <property type="molecule type" value="Genomic_DNA"/>
</dbReference>
<dbReference type="RefSeq" id="WP_406720887.1">
    <property type="nucleotide sequence ID" value="NZ_CP135443.1"/>
</dbReference>
<protein>
    <submittedName>
        <fullName evidence="1">Uncharacterized protein</fullName>
    </submittedName>
</protein>
<accession>A0ABZ1E0W7</accession>
<name>A0ABZ1E0W7_9RHOB</name>
<evidence type="ECO:0000313" key="2">
    <source>
        <dbReference type="Proteomes" id="UP001623290"/>
    </source>
</evidence>
<sequence>MPANFNYSRLTRENIFRIARKIPAYLPVAVNSKAETNQATFELPATSVNEPVTIAGRTTGPQTIIAIAAKN</sequence>
<organism evidence="1 2">
    <name type="scientific">Thioclava litoralis</name>
    <dbReference type="NCBI Taxonomy" id="3076557"/>
    <lineage>
        <taxon>Bacteria</taxon>
        <taxon>Pseudomonadati</taxon>
        <taxon>Pseudomonadota</taxon>
        <taxon>Alphaproteobacteria</taxon>
        <taxon>Rhodobacterales</taxon>
        <taxon>Paracoccaceae</taxon>
        <taxon>Thioclava</taxon>
    </lineage>
</organism>
<dbReference type="Proteomes" id="UP001623290">
    <property type="component" value="Chromosome"/>
</dbReference>
<proteinExistence type="predicted"/>
<evidence type="ECO:0000313" key="1">
    <source>
        <dbReference type="EMBL" id="WRY33729.1"/>
    </source>
</evidence>
<gene>
    <name evidence="1" type="ORF">RPE78_00095</name>
</gene>
<reference evidence="1 2" key="1">
    <citation type="submission" date="2023-09" db="EMBL/GenBank/DDBJ databases">
        <title>Thioclava shenzhenensis sp. nov., a multidrug resistant bacteria-antagonizing species isolated from coastal seawater.</title>
        <authorList>
            <person name="Long M."/>
        </authorList>
    </citation>
    <scope>NUCLEOTIDE SEQUENCE [LARGE SCALE GENOMIC DNA]</scope>
    <source>
        <strain evidence="1 2">FTW29</strain>
    </source>
</reference>
<keyword evidence="2" id="KW-1185">Reference proteome</keyword>